<comment type="caution">
    <text evidence="1">The sequence shown here is derived from an EMBL/GenBank/DDBJ whole genome shotgun (WGS) entry which is preliminary data.</text>
</comment>
<dbReference type="InterPro" id="IPR032092">
    <property type="entry name" value="PilW"/>
</dbReference>
<proteinExistence type="predicted"/>
<reference evidence="2" key="1">
    <citation type="journal article" date="2019" name="Int. J. Syst. Evol. Microbiol.">
        <title>The Global Catalogue of Microorganisms (GCM) 10K type strain sequencing project: providing services to taxonomists for standard genome sequencing and annotation.</title>
        <authorList>
            <consortium name="The Broad Institute Genomics Platform"/>
            <consortium name="The Broad Institute Genome Sequencing Center for Infectious Disease"/>
            <person name="Wu L."/>
            <person name="Ma J."/>
        </authorList>
    </citation>
    <scope>NUCLEOTIDE SEQUENCE [LARGE SCALE GENOMIC DNA]</scope>
    <source>
        <strain evidence="2">JCM 19134</strain>
    </source>
</reference>
<dbReference type="GO" id="GO:0043683">
    <property type="term" value="P:type IV pilus assembly"/>
    <property type="evidence" value="ECO:0007669"/>
    <property type="project" value="InterPro"/>
</dbReference>
<accession>A0AAV3TXW1</accession>
<keyword evidence="2" id="KW-1185">Reference proteome</keyword>
<sequence>MIELLVAMGLGVLLMLGVLTVFDSSREGTRVQEAMASVQDTGRIAMDFISRDFRNADFAGCVNDKSRVQNLVTGGGDFTGFFNGGGITGTTNAKDATIGGRKVLDGTSTVRIVGAQPACDGISSLDSSAGDEDDPLTFRTSCAIPQGTILLVSNCQFGDIFVKTNADTATTIEHTTSPVGSLSNSSAIFQTTYREEAQVLRPFVREYFLATNTRNGTSLYRRDNGDVQELVPNVESFEIMYGSDTSDPADGAADVFSASPTDMSQVVSARVSLTVRSNSELNGQPLTRTYSGTSSIRNRLVLSEASN</sequence>
<name>A0AAV3TXW1_9ALTE</name>
<dbReference type="Proteomes" id="UP001409585">
    <property type="component" value="Unassembled WGS sequence"/>
</dbReference>
<organism evidence="1 2">
    <name type="scientific">Halioxenophilus aromaticivorans</name>
    <dbReference type="NCBI Taxonomy" id="1306992"/>
    <lineage>
        <taxon>Bacteria</taxon>
        <taxon>Pseudomonadati</taxon>
        <taxon>Pseudomonadota</taxon>
        <taxon>Gammaproteobacteria</taxon>
        <taxon>Alteromonadales</taxon>
        <taxon>Alteromonadaceae</taxon>
        <taxon>Halioxenophilus</taxon>
    </lineage>
</organism>
<dbReference type="EMBL" id="BAABLX010000006">
    <property type="protein sequence ID" value="GAA4932777.1"/>
    <property type="molecule type" value="Genomic_DNA"/>
</dbReference>
<protein>
    <submittedName>
        <fullName evidence="1">PilW family protein</fullName>
    </submittedName>
</protein>
<dbReference type="Pfam" id="PF16074">
    <property type="entry name" value="PilW"/>
    <property type="match status" value="1"/>
</dbReference>
<evidence type="ECO:0000313" key="1">
    <source>
        <dbReference type="EMBL" id="GAA4932777.1"/>
    </source>
</evidence>
<evidence type="ECO:0000313" key="2">
    <source>
        <dbReference type="Proteomes" id="UP001409585"/>
    </source>
</evidence>
<dbReference type="AlphaFoldDB" id="A0AAV3TXW1"/>
<gene>
    <name evidence="1" type="ORF">GCM10025791_06670</name>
</gene>